<evidence type="ECO:0000259" key="1">
    <source>
        <dbReference type="Pfam" id="PF12680"/>
    </source>
</evidence>
<reference evidence="2 3" key="1">
    <citation type="submission" date="2017-04" db="EMBL/GenBank/DDBJ databases">
        <authorList>
            <person name="Afonso C.L."/>
            <person name="Miller P.J."/>
            <person name="Scott M.A."/>
            <person name="Spackman E."/>
            <person name="Goraichik I."/>
            <person name="Dimitrov K.M."/>
            <person name="Suarez D.L."/>
            <person name="Swayne D.E."/>
        </authorList>
    </citation>
    <scope>NUCLEOTIDE SEQUENCE [LARGE SCALE GENOMIC DNA]</scope>
    <source>
        <strain evidence="2 3">KR-140</strain>
    </source>
</reference>
<dbReference type="Gene3D" id="3.10.450.50">
    <property type="match status" value="1"/>
</dbReference>
<organism evidence="2 3">
    <name type="scientific">Deinococcus hopiensis KR-140</name>
    <dbReference type="NCBI Taxonomy" id="695939"/>
    <lineage>
        <taxon>Bacteria</taxon>
        <taxon>Thermotogati</taxon>
        <taxon>Deinococcota</taxon>
        <taxon>Deinococci</taxon>
        <taxon>Deinococcales</taxon>
        <taxon>Deinococcaceae</taxon>
        <taxon>Deinococcus</taxon>
    </lineage>
</organism>
<proteinExistence type="predicted"/>
<dbReference type="Pfam" id="PF12680">
    <property type="entry name" value="SnoaL_2"/>
    <property type="match status" value="1"/>
</dbReference>
<protein>
    <submittedName>
        <fullName evidence="2">SnoaL-like domain-containing protein</fullName>
    </submittedName>
</protein>
<dbReference type="OrthoDB" id="582607at2"/>
<dbReference type="AlphaFoldDB" id="A0A1W1VA65"/>
<accession>A0A1W1VA65</accession>
<dbReference type="InterPro" id="IPR032710">
    <property type="entry name" value="NTF2-like_dom_sf"/>
</dbReference>
<sequence length="131" mass="14544">MANLTETFMQALRNTEDSRDPAPLAALFAEDASLRNLTTQTWTGVDGAREFWSAYLANFRRIRSEFTHHTDDGHTGVMEWEATGQLGDGTDIAYRGISVIEHDGQSVHAFRTYYDSAAFVKPAVQGETGAR</sequence>
<evidence type="ECO:0000313" key="2">
    <source>
        <dbReference type="EMBL" id="SMB89931.1"/>
    </source>
</evidence>
<keyword evidence="3" id="KW-1185">Reference proteome</keyword>
<gene>
    <name evidence="2" type="ORF">SAMN00790413_00588</name>
</gene>
<dbReference type="RefSeq" id="WP_084048228.1">
    <property type="nucleotide sequence ID" value="NZ_FWWU01000009.1"/>
</dbReference>
<evidence type="ECO:0000313" key="3">
    <source>
        <dbReference type="Proteomes" id="UP000192582"/>
    </source>
</evidence>
<dbReference type="Proteomes" id="UP000192582">
    <property type="component" value="Unassembled WGS sequence"/>
</dbReference>
<dbReference type="STRING" id="695939.SAMN00790413_00588"/>
<feature type="domain" description="SnoaL-like" evidence="1">
    <location>
        <begin position="14"/>
        <end position="102"/>
    </location>
</feature>
<dbReference type="EMBL" id="FWWU01000009">
    <property type="protein sequence ID" value="SMB89931.1"/>
    <property type="molecule type" value="Genomic_DNA"/>
</dbReference>
<dbReference type="InterPro" id="IPR037401">
    <property type="entry name" value="SnoaL-like"/>
</dbReference>
<dbReference type="SUPFAM" id="SSF54427">
    <property type="entry name" value="NTF2-like"/>
    <property type="match status" value="1"/>
</dbReference>
<name>A0A1W1VA65_9DEIO</name>